<dbReference type="AlphaFoldDB" id="A0A2M8KIF9"/>
<dbReference type="InterPro" id="IPR035681">
    <property type="entry name" value="ComA-like_MBL"/>
</dbReference>
<dbReference type="EMBL" id="PFEA01000041">
    <property type="protein sequence ID" value="PJE59705.1"/>
    <property type="molecule type" value="Genomic_DNA"/>
</dbReference>
<evidence type="ECO:0000259" key="1">
    <source>
        <dbReference type="SMART" id="SM00849"/>
    </source>
</evidence>
<dbReference type="InterPro" id="IPR052159">
    <property type="entry name" value="Competence_DNA_uptake"/>
</dbReference>
<dbReference type="InterPro" id="IPR001279">
    <property type="entry name" value="Metallo-B-lactamas"/>
</dbReference>
<dbReference type="SMART" id="SM00849">
    <property type="entry name" value="Lactamase_B"/>
    <property type="match status" value="1"/>
</dbReference>
<proteinExistence type="predicted"/>
<accession>A0A2M8KIF9</accession>
<dbReference type="Pfam" id="PF00753">
    <property type="entry name" value="Lactamase_B"/>
    <property type="match status" value="1"/>
</dbReference>
<organism evidence="2 3">
    <name type="scientific">Candidatus Portnoybacteria bacterium CG10_big_fil_rev_8_21_14_0_10_44_7</name>
    <dbReference type="NCBI Taxonomy" id="1974816"/>
    <lineage>
        <taxon>Bacteria</taxon>
        <taxon>Candidatus Portnoyibacteriota</taxon>
    </lineage>
</organism>
<dbReference type="PANTHER" id="PTHR30619">
    <property type="entry name" value="DNA INTERNALIZATION/COMPETENCE PROTEIN COMEC/REC2"/>
    <property type="match status" value="1"/>
</dbReference>
<name>A0A2M8KIF9_9BACT</name>
<comment type="caution">
    <text evidence="2">The sequence shown here is derived from an EMBL/GenBank/DDBJ whole genome shotgun (WGS) entry which is preliminary data.</text>
</comment>
<evidence type="ECO:0000313" key="2">
    <source>
        <dbReference type="EMBL" id="PJE59705.1"/>
    </source>
</evidence>
<dbReference type="PANTHER" id="PTHR30619:SF1">
    <property type="entry name" value="RECOMBINATION PROTEIN 2"/>
    <property type="match status" value="1"/>
</dbReference>
<dbReference type="SUPFAM" id="SSF56281">
    <property type="entry name" value="Metallo-hydrolase/oxidoreductase"/>
    <property type="match status" value="1"/>
</dbReference>
<gene>
    <name evidence="2" type="ORF">COU85_02245</name>
</gene>
<dbReference type="InterPro" id="IPR036866">
    <property type="entry name" value="RibonucZ/Hydroxyglut_hydro"/>
</dbReference>
<protein>
    <recommendedName>
        <fullName evidence="1">Metallo-beta-lactamase domain-containing protein</fullName>
    </recommendedName>
</protein>
<evidence type="ECO:0000313" key="3">
    <source>
        <dbReference type="Proteomes" id="UP000231086"/>
    </source>
</evidence>
<dbReference type="CDD" id="cd07731">
    <property type="entry name" value="ComA-like_MBL-fold"/>
    <property type="match status" value="1"/>
</dbReference>
<feature type="domain" description="Metallo-beta-lactamase" evidence="1">
    <location>
        <begin position="45"/>
        <end position="244"/>
    </location>
</feature>
<sequence length="289" mass="31689">MFGQKEKIKTGIVFLLFLSAVLSWSAVLAQDSSNFWRVNFLDIGQGSAVFIASPGGRQVLVDGGPGGAILPKLGAKMPFYDKAIDVLILSHPDADHLAGLYAVLKNYQVDLVWQTCVKDNSTLYAQWQELLLQKGVPVHCARAGDTLMLGSGGRLQILYPFSDLTGQEFKDSNQSSIVLRLDIGQNSFLLTGDADKKVERGLAFYHMPMDVNFLQAGHHGSKTSTSELFLQTVKPQAAIIQAGQNNKYGHPHQSVLDLLEKYSIQVLRTDQAGDIDFVCGQQECFLQAD</sequence>
<dbReference type="Gene3D" id="3.60.15.10">
    <property type="entry name" value="Ribonuclease Z/Hydroxyacylglutathione hydrolase-like"/>
    <property type="match status" value="1"/>
</dbReference>
<dbReference type="Proteomes" id="UP000231086">
    <property type="component" value="Unassembled WGS sequence"/>
</dbReference>
<reference evidence="3" key="1">
    <citation type="submission" date="2017-09" db="EMBL/GenBank/DDBJ databases">
        <title>Depth-based differentiation of microbial function through sediment-hosted aquifers and enrichment of novel symbionts in the deep terrestrial subsurface.</title>
        <authorList>
            <person name="Probst A.J."/>
            <person name="Ladd B."/>
            <person name="Jarett J.K."/>
            <person name="Geller-Mcgrath D.E."/>
            <person name="Sieber C.M.K."/>
            <person name="Emerson J.B."/>
            <person name="Anantharaman K."/>
            <person name="Thomas B.C."/>
            <person name="Malmstrom R."/>
            <person name="Stieglmeier M."/>
            <person name="Klingl A."/>
            <person name="Woyke T."/>
            <person name="Ryan C.M."/>
            <person name="Banfield J.F."/>
        </authorList>
    </citation>
    <scope>NUCLEOTIDE SEQUENCE [LARGE SCALE GENOMIC DNA]</scope>
</reference>